<evidence type="ECO:0000313" key="4">
    <source>
        <dbReference type="Proteomes" id="UP000281245"/>
    </source>
</evidence>
<evidence type="ECO:0000259" key="2">
    <source>
        <dbReference type="PROSITE" id="PS50213"/>
    </source>
</evidence>
<dbReference type="SMART" id="SM00554">
    <property type="entry name" value="FAS1"/>
    <property type="match status" value="1"/>
</dbReference>
<keyword evidence="1" id="KW-0732">Signal</keyword>
<dbReference type="PROSITE" id="PS50213">
    <property type="entry name" value="FAS1"/>
    <property type="match status" value="1"/>
</dbReference>
<organism evidence="3 4">
    <name type="scientific">Hortaea werneckii</name>
    <name type="common">Black yeast</name>
    <name type="synonym">Cladosporium werneckii</name>
    <dbReference type="NCBI Taxonomy" id="91943"/>
    <lineage>
        <taxon>Eukaryota</taxon>
        <taxon>Fungi</taxon>
        <taxon>Dikarya</taxon>
        <taxon>Ascomycota</taxon>
        <taxon>Pezizomycotina</taxon>
        <taxon>Dothideomycetes</taxon>
        <taxon>Dothideomycetidae</taxon>
        <taxon>Mycosphaerellales</taxon>
        <taxon>Teratosphaeriaceae</taxon>
        <taxon>Hortaea</taxon>
    </lineage>
</organism>
<dbReference type="SUPFAM" id="SSF82153">
    <property type="entry name" value="FAS1 domain"/>
    <property type="match status" value="1"/>
</dbReference>
<dbReference type="PANTHER" id="PTHR10900:SF77">
    <property type="entry name" value="FI19380P1"/>
    <property type="match status" value="1"/>
</dbReference>
<protein>
    <recommendedName>
        <fullName evidence="2">FAS1 domain-containing protein</fullName>
    </recommendedName>
</protein>
<dbReference type="EMBL" id="QWIJ01000728">
    <property type="protein sequence ID" value="RMX79288.1"/>
    <property type="molecule type" value="Genomic_DNA"/>
</dbReference>
<accession>A0A3M6WLN9</accession>
<gene>
    <name evidence="3" type="ORF">D0869_08428</name>
</gene>
<dbReference type="PANTHER" id="PTHR10900">
    <property type="entry name" value="PERIOSTIN-RELATED"/>
    <property type="match status" value="1"/>
</dbReference>
<feature type="domain" description="FAS1" evidence="2">
    <location>
        <begin position="48"/>
        <end position="186"/>
    </location>
</feature>
<name>A0A3M6WLN9_HORWE</name>
<sequence length="217" mass="23973">MVTSSMFFPISAFAAATLSLALQVGARQPLEYAPLPANVYTPPVENSTVTLLDLIGSKPELSTLGEIIQMPAGFAQALATEPTWDFTFFAPSNTAFQNVVTYWETYAATAKGKWWLGNQLKYHYVPNTRLQKSDFNSSLSRTQTSTYLWISTQIKQEELVLNEVATVIEADIPVTGGIIHVIDRVLDPSAQIFNEDLPRQDQDFIPGSCSNDALPYC</sequence>
<reference evidence="3 4" key="1">
    <citation type="journal article" date="2018" name="BMC Genomics">
        <title>Genomic evidence for intraspecific hybridization in a clonal and extremely halotolerant yeast.</title>
        <authorList>
            <person name="Gostincar C."/>
            <person name="Stajich J.E."/>
            <person name="Zupancic J."/>
            <person name="Zalar P."/>
            <person name="Gunde-Cimerman N."/>
        </authorList>
    </citation>
    <scope>NUCLEOTIDE SEQUENCE [LARGE SCALE GENOMIC DNA]</scope>
    <source>
        <strain evidence="3 4">EXF-6656</strain>
    </source>
</reference>
<dbReference type="InterPro" id="IPR050904">
    <property type="entry name" value="Adhesion/Biosynth-related"/>
</dbReference>
<comment type="caution">
    <text evidence="3">The sequence shown here is derived from an EMBL/GenBank/DDBJ whole genome shotgun (WGS) entry which is preliminary data.</text>
</comment>
<dbReference type="Gene3D" id="2.30.180.10">
    <property type="entry name" value="FAS1 domain"/>
    <property type="match status" value="1"/>
</dbReference>
<dbReference type="OrthoDB" id="286301at2759"/>
<feature type="signal peptide" evidence="1">
    <location>
        <begin position="1"/>
        <end position="21"/>
    </location>
</feature>
<dbReference type="Proteomes" id="UP000281245">
    <property type="component" value="Unassembled WGS sequence"/>
</dbReference>
<evidence type="ECO:0000313" key="3">
    <source>
        <dbReference type="EMBL" id="RMX79288.1"/>
    </source>
</evidence>
<evidence type="ECO:0000256" key="1">
    <source>
        <dbReference type="SAM" id="SignalP"/>
    </source>
</evidence>
<dbReference type="InterPro" id="IPR000782">
    <property type="entry name" value="FAS1_domain"/>
</dbReference>
<dbReference type="AlphaFoldDB" id="A0A3M6WLN9"/>
<dbReference type="Pfam" id="PF02469">
    <property type="entry name" value="Fasciclin"/>
    <property type="match status" value="1"/>
</dbReference>
<dbReference type="InterPro" id="IPR036378">
    <property type="entry name" value="FAS1_dom_sf"/>
</dbReference>
<proteinExistence type="predicted"/>
<feature type="chain" id="PRO_5018306996" description="FAS1 domain-containing protein" evidence="1">
    <location>
        <begin position="22"/>
        <end position="217"/>
    </location>
</feature>